<gene>
    <name evidence="1" type="ORF">FMOSSE_LOCUS12569</name>
</gene>
<name>A0A9N9EEQ5_FUNMO</name>
<sequence>MTAPNCKALQNVKVKAPNTGSIEAQINQKCPIRFADVSPPVNTRKENEEERGSRIRNLRIDMVGYGQKPIVAFLTILKESSATDFDAPLVEQPLNSAKYLL</sequence>
<dbReference type="AlphaFoldDB" id="A0A9N9EEQ5"/>
<dbReference type="Proteomes" id="UP000789375">
    <property type="component" value="Unassembled WGS sequence"/>
</dbReference>
<organism evidence="1 2">
    <name type="scientific">Funneliformis mosseae</name>
    <name type="common">Endomycorrhizal fungus</name>
    <name type="synonym">Glomus mosseae</name>
    <dbReference type="NCBI Taxonomy" id="27381"/>
    <lineage>
        <taxon>Eukaryota</taxon>
        <taxon>Fungi</taxon>
        <taxon>Fungi incertae sedis</taxon>
        <taxon>Mucoromycota</taxon>
        <taxon>Glomeromycotina</taxon>
        <taxon>Glomeromycetes</taxon>
        <taxon>Glomerales</taxon>
        <taxon>Glomeraceae</taxon>
        <taxon>Funneliformis</taxon>
    </lineage>
</organism>
<protein>
    <submittedName>
        <fullName evidence="1">5033_t:CDS:1</fullName>
    </submittedName>
</protein>
<feature type="non-terminal residue" evidence="1">
    <location>
        <position position="1"/>
    </location>
</feature>
<reference evidence="1" key="1">
    <citation type="submission" date="2021-06" db="EMBL/GenBank/DDBJ databases">
        <authorList>
            <person name="Kallberg Y."/>
            <person name="Tangrot J."/>
            <person name="Rosling A."/>
        </authorList>
    </citation>
    <scope>NUCLEOTIDE SEQUENCE</scope>
    <source>
        <strain evidence="1">87-6 pot B 2015</strain>
    </source>
</reference>
<evidence type="ECO:0000313" key="2">
    <source>
        <dbReference type="Proteomes" id="UP000789375"/>
    </source>
</evidence>
<keyword evidence="2" id="KW-1185">Reference proteome</keyword>
<proteinExistence type="predicted"/>
<accession>A0A9N9EEQ5</accession>
<dbReference type="EMBL" id="CAJVPP010006128">
    <property type="protein sequence ID" value="CAG8674329.1"/>
    <property type="molecule type" value="Genomic_DNA"/>
</dbReference>
<evidence type="ECO:0000313" key="1">
    <source>
        <dbReference type="EMBL" id="CAG8674329.1"/>
    </source>
</evidence>
<comment type="caution">
    <text evidence="1">The sequence shown here is derived from an EMBL/GenBank/DDBJ whole genome shotgun (WGS) entry which is preliminary data.</text>
</comment>